<evidence type="ECO:0000256" key="1">
    <source>
        <dbReference type="ARBA" id="ARBA00022649"/>
    </source>
</evidence>
<evidence type="ECO:0000313" key="2">
    <source>
        <dbReference type="EMBL" id="CAG5073617.1"/>
    </source>
</evidence>
<organism evidence="2 3">
    <name type="scientific">Dyadobacter linearis</name>
    <dbReference type="NCBI Taxonomy" id="2823330"/>
    <lineage>
        <taxon>Bacteria</taxon>
        <taxon>Pseudomonadati</taxon>
        <taxon>Bacteroidota</taxon>
        <taxon>Cytophagia</taxon>
        <taxon>Cytophagales</taxon>
        <taxon>Spirosomataceae</taxon>
        <taxon>Dyadobacter</taxon>
    </lineage>
</organism>
<sequence length="84" mass="9602">MYSVILSRSAERFLNGLSGKDYNLVSAAVSSLVANPYQSGCRKLKGYKEMFRIRAGNYRILYQVDGEKLIVEIFEVGNRRNVYD</sequence>
<keyword evidence="1" id="KW-1277">Toxin-antitoxin system</keyword>
<dbReference type="EMBL" id="CAJRAU010000009">
    <property type="protein sequence ID" value="CAG5073617.1"/>
    <property type="molecule type" value="Genomic_DNA"/>
</dbReference>
<dbReference type="RefSeq" id="WP_215236091.1">
    <property type="nucleotide sequence ID" value="NZ_CAJRAU010000009.1"/>
</dbReference>
<reference evidence="2 3" key="1">
    <citation type="submission" date="2021-04" db="EMBL/GenBank/DDBJ databases">
        <authorList>
            <person name="Rodrigo-Torres L."/>
            <person name="Arahal R. D."/>
            <person name="Lucena T."/>
        </authorList>
    </citation>
    <scope>NUCLEOTIDE SEQUENCE [LARGE SCALE GENOMIC DNA]</scope>
    <source>
        <strain evidence="2 3">CECT 9623</strain>
    </source>
</reference>
<dbReference type="SUPFAM" id="SSF143011">
    <property type="entry name" value="RelE-like"/>
    <property type="match status" value="1"/>
</dbReference>
<proteinExistence type="predicted"/>
<gene>
    <name evidence="2" type="ORF">DYBT9623_04829</name>
</gene>
<name>A0ABM8UX51_9BACT</name>
<evidence type="ECO:0008006" key="4">
    <source>
        <dbReference type="Google" id="ProtNLM"/>
    </source>
</evidence>
<accession>A0ABM8UX51</accession>
<keyword evidence="3" id="KW-1185">Reference proteome</keyword>
<dbReference type="InterPro" id="IPR052747">
    <property type="entry name" value="TA_system_RelE_toxin"/>
</dbReference>
<comment type="caution">
    <text evidence="2">The sequence shown here is derived from an EMBL/GenBank/DDBJ whole genome shotgun (WGS) entry which is preliminary data.</text>
</comment>
<dbReference type="Pfam" id="PF05016">
    <property type="entry name" value="ParE_toxin"/>
    <property type="match status" value="1"/>
</dbReference>
<evidence type="ECO:0000313" key="3">
    <source>
        <dbReference type="Proteomes" id="UP000679725"/>
    </source>
</evidence>
<dbReference type="InterPro" id="IPR035093">
    <property type="entry name" value="RelE/ParE_toxin_dom_sf"/>
</dbReference>
<dbReference type="PANTHER" id="PTHR38813:SF1">
    <property type="entry name" value="TOXIN RELE1-RELATED"/>
    <property type="match status" value="1"/>
</dbReference>
<dbReference type="Proteomes" id="UP000679725">
    <property type="component" value="Unassembled WGS sequence"/>
</dbReference>
<dbReference type="InterPro" id="IPR007712">
    <property type="entry name" value="RelE/ParE_toxin"/>
</dbReference>
<dbReference type="PANTHER" id="PTHR38813">
    <property type="match status" value="1"/>
</dbReference>
<dbReference type="Gene3D" id="3.30.2310.20">
    <property type="entry name" value="RelE-like"/>
    <property type="match status" value="1"/>
</dbReference>
<protein>
    <recommendedName>
        <fullName evidence="4">Plasmid stabilization system</fullName>
    </recommendedName>
</protein>